<dbReference type="Proteomes" id="UP000467428">
    <property type="component" value="Plasmid pJCM18538"/>
</dbReference>
<dbReference type="KEGG" id="marz:MARA_02930"/>
<keyword evidence="1" id="KW-1133">Transmembrane helix</keyword>
<name>A0A7I7RQR4_9MYCO</name>
<sequence length="150" mass="16495">MGRPVESTVMLAQRLLAEGGAKLMANRTPGWYPDPNDNSTEHYWDGAGWHGKRKVRPLSSPEGFDQKNENALSRYWNSLDSRSKVGAVIGAVATSFVLLGLVMTVVEESSNSELRDSCEAEASRNGYSGAEFDQVVEFCIDYDEQFGGQP</sequence>
<accession>A0A7I7RQR4</accession>
<keyword evidence="3" id="KW-0614">Plasmid</keyword>
<protein>
    <recommendedName>
        <fullName evidence="2">DUF2510 domain-containing protein</fullName>
    </recommendedName>
</protein>
<keyword evidence="4" id="KW-1185">Reference proteome</keyword>
<evidence type="ECO:0000256" key="1">
    <source>
        <dbReference type="SAM" id="Phobius"/>
    </source>
</evidence>
<dbReference type="AlphaFoldDB" id="A0A7I7RQR4"/>
<dbReference type="Pfam" id="PF10708">
    <property type="entry name" value="DUF2510"/>
    <property type="match status" value="1"/>
</dbReference>
<proteinExistence type="predicted"/>
<evidence type="ECO:0000313" key="3">
    <source>
        <dbReference type="EMBL" id="BBY46863.1"/>
    </source>
</evidence>
<evidence type="ECO:0000313" key="4">
    <source>
        <dbReference type="Proteomes" id="UP000467428"/>
    </source>
</evidence>
<feature type="transmembrane region" description="Helical" evidence="1">
    <location>
        <begin position="85"/>
        <end position="106"/>
    </location>
</feature>
<organism evidence="3 4">
    <name type="scientific">Mycolicibacterium arabiense</name>
    <dbReference type="NCBI Taxonomy" id="1286181"/>
    <lineage>
        <taxon>Bacteria</taxon>
        <taxon>Bacillati</taxon>
        <taxon>Actinomycetota</taxon>
        <taxon>Actinomycetes</taxon>
        <taxon>Mycobacteriales</taxon>
        <taxon>Mycobacteriaceae</taxon>
        <taxon>Mycolicibacterium</taxon>
    </lineage>
</organism>
<feature type="domain" description="DUF2510" evidence="2">
    <location>
        <begin position="29"/>
        <end position="53"/>
    </location>
</feature>
<geneLocation type="plasmid" evidence="3">
    <name>pJCM18538</name>
</geneLocation>
<keyword evidence="1" id="KW-0472">Membrane</keyword>
<keyword evidence="1" id="KW-0812">Transmembrane</keyword>
<gene>
    <name evidence="3" type="ORF">MARA_02930</name>
</gene>
<reference evidence="3 4" key="1">
    <citation type="journal article" date="2019" name="Emerg. Microbes Infect.">
        <title>Comprehensive subspecies identification of 175 nontuberculous mycobacteria species based on 7547 genomic profiles.</title>
        <authorList>
            <person name="Matsumoto Y."/>
            <person name="Kinjo T."/>
            <person name="Motooka D."/>
            <person name="Nabeya D."/>
            <person name="Jung N."/>
            <person name="Uechi K."/>
            <person name="Horii T."/>
            <person name="Iida T."/>
            <person name="Fujita J."/>
            <person name="Nakamura S."/>
        </authorList>
    </citation>
    <scope>NUCLEOTIDE SEQUENCE [LARGE SCALE GENOMIC DNA]</scope>
    <source>
        <strain evidence="3 4">JCM 18538</strain>
        <plasmid evidence="3">pJCM18538</plasmid>
    </source>
</reference>
<evidence type="ECO:0000259" key="2">
    <source>
        <dbReference type="Pfam" id="PF10708"/>
    </source>
</evidence>
<dbReference type="EMBL" id="AP022592">
    <property type="protein sequence ID" value="BBY46863.1"/>
    <property type="molecule type" value="Genomic_DNA"/>
</dbReference>
<dbReference type="InterPro" id="IPR018929">
    <property type="entry name" value="DUF2510"/>
</dbReference>